<organism evidence="8 10">
    <name type="scientific">Rubrobacter radiotolerans</name>
    <name type="common">Arthrobacter radiotolerans</name>
    <dbReference type="NCBI Taxonomy" id="42256"/>
    <lineage>
        <taxon>Bacteria</taxon>
        <taxon>Bacillati</taxon>
        <taxon>Actinomycetota</taxon>
        <taxon>Rubrobacteria</taxon>
        <taxon>Rubrobacterales</taxon>
        <taxon>Rubrobacteraceae</taxon>
        <taxon>Rubrobacter</taxon>
    </lineage>
</organism>
<name>A0A023X742_RUBRA</name>
<dbReference type="HAMAP" id="MF_00235">
    <property type="entry name" value="Adenylate_kinase_Adk"/>
    <property type="match status" value="1"/>
</dbReference>
<reference evidence="9" key="2">
    <citation type="submission" date="2023-11" db="EMBL/GenBank/DDBJ databases">
        <title>MicrobeMod: A computational toolkit for identifying prokaryotic methylation and restriction-modification with nanopore sequencing.</title>
        <authorList>
            <person name="Crits-Christoph A."/>
            <person name="Kang S.C."/>
            <person name="Lee H."/>
            <person name="Ostrov N."/>
        </authorList>
    </citation>
    <scope>NUCLEOTIDE SEQUENCE</scope>
    <source>
        <strain evidence="9">ATCC 51242</strain>
    </source>
</reference>
<feature type="binding site" evidence="5">
    <location>
        <begin position="57"/>
        <end position="59"/>
    </location>
    <ligand>
        <name>AMP</name>
        <dbReference type="ChEBI" id="CHEBI:456215"/>
    </ligand>
</feature>
<dbReference type="EMBL" id="CP007514">
    <property type="protein sequence ID" value="AHY47850.1"/>
    <property type="molecule type" value="Genomic_DNA"/>
</dbReference>
<feature type="binding site" evidence="5">
    <location>
        <position position="195"/>
    </location>
    <ligand>
        <name>ATP</name>
        <dbReference type="ChEBI" id="CHEBI:30616"/>
    </ligand>
</feature>
<evidence type="ECO:0000256" key="6">
    <source>
        <dbReference type="RuleBase" id="RU003330"/>
    </source>
</evidence>
<dbReference type="GO" id="GO:0005524">
    <property type="term" value="F:ATP binding"/>
    <property type="evidence" value="ECO:0007669"/>
    <property type="project" value="UniProtKB-UniRule"/>
</dbReference>
<feature type="binding site" evidence="5">
    <location>
        <position position="36"/>
    </location>
    <ligand>
        <name>AMP</name>
        <dbReference type="ChEBI" id="CHEBI:456215"/>
    </ligand>
</feature>
<dbReference type="UniPathway" id="UPA00588">
    <property type="reaction ID" value="UER00649"/>
</dbReference>
<feature type="binding site" evidence="5">
    <location>
        <begin position="133"/>
        <end position="134"/>
    </location>
    <ligand>
        <name>ATP</name>
        <dbReference type="ChEBI" id="CHEBI:30616"/>
    </ligand>
</feature>
<dbReference type="PROSITE" id="PS00113">
    <property type="entry name" value="ADENYLATE_KINASE"/>
    <property type="match status" value="1"/>
</dbReference>
<comment type="domain">
    <text evidence="5">Consists of three domains, a large central CORE domain and two small peripheral domains, NMPbind and LID, which undergo movements during catalysis. The LID domain closes over the site of phosphoryl transfer upon ATP binding. Assembling and dissambling the active center during each catalytic cycle provides an effective means to prevent ATP hydrolysis.</text>
</comment>
<protein>
    <recommendedName>
        <fullName evidence="5 7">Adenylate kinase</fullName>
        <shortName evidence="5">AK</shortName>
        <ecNumber evidence="5 7">2.7.4.3</ecNumber>
    </recommendedName>
    <alternativeName>
        <fullName evidence="5">ATP-AMP transphosphorylase</fullName>
    </alternativeName>
    <alternativeName>
        <fullName evidence="5">ATP:AMP phosphotransferase</fullName>
    </alternativeName>
    <alternativeName>
        <fullName evidence="5">Adenylate monophosphate kinase</fullName>
    </alternativeName>
</protein>
<feature type="binding site" evidence="5">
    <location>
        <position position="89"/>
    </location>
    <ligand>
        <name>AMP</name>
        <dbReference type="ChEBI" id="CHEBI:456215"/>
    </ligand>
</feature>
<evidence type="ECO:0000256" key="3">
    <source>
        <dbReference type="ARBA" id="ARBA00022741"/>
    </source>
</evidence>
<dbReference type="PRINTS" id="PR00094">
    <property type="entry name" value="ADENYLTKNASE"/>
</dbReference>
<feature type="binding site" evidence="5">
    <location>
        <begin position="82"/>
        <end position="85"/>
    </location>
    <ligand>
        <name>AMP</name>
        <dbReference type="ChEBI" id="CHEBI:456215"/>
    </ligand>
</feature>
<keyword evidence="3 5" id="KW-0547">Nucleotide-binding</keyword>
<feature type="binding site" evidence="5">
    <location>
        <position position="31"/>
    </location>
    <ligand>
        <name>AMP</name>
        <dbReference type="ChEBI" id="CHEBI:456215"/>
    </ligand>
</feature>
<comment type="caution">
    <text evidence="5">Lacks conserved residue(s) required for the propagation of feature annotation.</text>
</comment>
<dbReference type="HOGENOM" id="CLU_032354_1_2_11"/>
<dbReference type="Proteomes" id="UP000025229">
    <property type="component" value="Chromosome"/>
</dbReference>
<dbReference type="InterPro" id="IPR033690">
    <property type="entry name" value="Adenylat_kinase_CS"/>
</dbReference>
<dbReference type="CDD" id="cd01428">
    <property type="entry name" value="ADK"/>
    <property type="match status" value="1"/>
</dbReference>
<proteinExistence type="inferred from homology"/>
<dbReference type="GO" id="GO:0005737">
    <property type="term" value="C:cytoplasm"/>
    <property type="evidence" value="ECO:0007669"/>
    <property type="project" value="UniProtKB-SubCell"/>
</dbReference>
<feature type="region of interest" description="NMP" evidence="5">
    <location>
        <begin position="30"/>
        <end position="59"/>
    </location>
</feature>
<dbReference type="RefSeq" id="WP_051589826.1">
    <property type="nucleotide sequence ID" value="NZ_CP007514.1"/>
</dbReference>
<keyword evidence="1 5" id="KW-0808">Transferase</keyword>
<dbReference type="EMBL" id="JAWXXX010000001">
    <property type="protein sequence ID" value="MDX5892489.1"/>
    <property type="molecule type" value="Genomic_DNA"/>
</dbReference>
<keyword evidence="5" id="KW-0963">Cytoplasm</keyword>
<evidence type="ECO:0000256" key="1">
    <source>
        <dbReference type="ARBA" id="ARBA00022679"/>
    </source>
</evidence>
<evidence type="ECO:0000256" key="2">
    <source>
        <dbReference type="ARBA" id="ARBA00022727"/>
    </source>
</evidence>
<dbReference type="SUPFAM" id="SSF52540">
    <property type="entry name" value="P-loop containing nucleoside triphosphate hydrolases"/>
    <property type="match status" value="1"/>
</dbReference>
<dbReference type="NCBIfam" id="TIGR01351">
    <property type="entry name" value="adk"/>
    <property type="match status" value="1"/>
</dbReference>
<reference evidence="8 10" key="1">
    <citation type="submission" date="2014-03" db="EMBL/GenBank/DDBJ databases">
        <title>Complete genome sequence of the Radio-Resistant Rubrobacter radiotolerans RSPS-4.</title>
        <authorList>
            <person name="Egas C.C."/>
            <person name="Barroso C.C."/>
            <person name="Froufe H.J.C."/>
            <person name="Pacheco J.J."/>
            <person name="Albuquerque L.L."/>
            <person name="da Costa M.M.S."/>
        </authorList>
    </citation>
    <scope>NUCLEOTIDE SEQUENCE [LARGE SCALE GENOMIC DNA]</scope>
    <source>
        <strain evidence="8 10">RSPS-4</strain>
    </source>
</reference>
<comment type="pathway">
    <text evidence="5">Purine metabolism; AMP biosynthesis via salvage pathway; AMP from ADP: step 1/1.</text>
</comment>
<dbReference type="GO" id="GO:0044209">
    <property type="term" value="P:AMP salvage"/>
    <property type="evidence" value="ECO:0007669"/>
    <property type="project" value="UniProtKB-UniRule"/>
</dbReference>
<keyword evidence="2 5" id="KW-0545">Nucleotide biosynthesis</keyword>
<comment type="similarity">
    <text evidence="5 6">Belongs to the adenylate kinase family.</text>
</comment>
<evidence type="ECO:0000313" key="8">
    <source>
        <dbReference type="EMBL" id="AHY47850.1"/>
    </source>
</evidence>
<comment type="subcellular location">
    <subcellularLocation>
        <location evidence="5 7">Cytoplasm</location>
    </subcellularLocation>
</comment>
<keyword evidence="5 7" id="KW-0067">ATP-binding</keyword>
<dbReference type="PATRIC" id="fig|42256.3.peg.2616"/>
<evidence type="ECO:0000313" key="10">
    <source>
        <dbReference type="Proteomes" id="UP000025229"/>
    </source>
</evidence>
<feature type="binding site" evidence="5">
    <location>
        <begin position="10"/>
        <end position="15"/>
    </location>
    <ligand>
        <name>ATP</name>
        <dbReference type="ChEBI" id="CHEBI:30616"/>
    </ligand>
</feature>
<feature type="binding site" evidence="5">
    <location>
        <position position="124"/>
    </location>
    <ligand>
        <name>ATP</name>
        <dbReference type="ChEBI" id="CHEBI:30616"/>
    </ligand>
</feature>
<dbReference type="OrthoDB" id="9805030at2"/>
<evidence type="ECO:0000256" key="4">
    <source>
        <dbReference type="ARBA" id="ARBA00022777"/>
    </source>
</evidence>
<comment type="function">
    <text evidence="5">Catalyzes the reversible transfer of the terminal phosphate group between ATP and AMP. Plays an important role in cellular energy homeostasis and in adenine nucleotide metabolism.</text>
</comment>
<dbReference type="Gene3D" id="3.40.50.300">
    <property type="entry name" value="P-loop containing nucleotide triphosphate hydrolases"/>
    <property type="match status" value="1"/>
</dbReference>
<dbReference type="KEGG" id="rrd:RradSPS_2567"/>
<sequence>MKLLMLGPPAVGKSTQTRSLARVLSYFHVSTGDVIRAHIQAGTDLGREVEGYTRRGELVPDELVLKMVFPNLEPAGRWILDGFPRTLDQALALDRELAEIGLHVTQALLLEAPDRVLAGRIKGRRYSEATGWTYHLEHAPPPQPEQHLDPGPFVRREDDDPEVFRRQLAAYHEEIGPLAGHYESQGLLTRIDGDRRPEEVTKSILRALGFDERAAEEKGLRRVCG</sequence>
<comment type="catalytic activity">
    <reaction evidence="5 7">
        <text>AMP + ATP = 2 ADP</text>
        <dbReference type="Rhea" id="RHEA:12973"/>
        <dbReference type="ChEBI" id="CHEBI:30616"/>
        <dbReference type="ChEBI" id="CHEBI:456215"/>
        <dbReference type="ChEBI" id="CHEBI:456216"/>
        <dbReference type="EC" id="2.7.4.3"/>
    </reaction>
</comment>
<evidence type="ECO:0000313" key="9">
    <source>
        <dbReference type="EMBL" id="MDX5892489.1"/>
    </source>
</evidence>
<dbReference type="InterPro" id="IPR027417">
    <property type="entry name" value="P-loop_NTPase"/>
</dbReference>
<keyword evidence="10" id="KW-1185">Reference proteome</keyword>
<dbReference type="eggNOG" id="COG0563">
    <property type="taxonomic scope" value="Bacteria"/>
</dbReference>
<dbReference type="GO" id="GO:0004017">
    <property type="term" value="F:AMP kinase activity"/>
    <property type="evidence" value="ECO:0007669"/>
    <property type="project" value="UniProtKB-UniRule"/>
</dbReference>
<evidence type="ECO:0000256" key="5">
    <source>
        <dbReference type="HAMAP-Rule" id="MF_00235"/>
    </source>
</evidence>
<dbReference type="STRING" id="42256.RradSPS_2567"/>
<comment type="subunit">
    <text evidence="5 7">Monomer.</text>
</comment>
<keyword evidence="4 5" id="KW-0418">Kinase</keyword>
<dbReference type="InterPro" id="IPR000850">
    <property type="entry name" value="Adenylat/UMP-CMP_kin"/>
</dbReference>
<evidence type="ECO:0000256" key="7">
    <source>
        <dbReference type="RuleBase" id="RU003331"/>
    </source>
</evidence>
<dbReference type="Pfam" id="PF00406">
    <property type="entry name" value="ADK"/>
    <property type="match status" value="1"/>
</dbReference>
<gene>
    <name evidence="5" type="primary">adk</name>
    <name evidence="8" type="ORF">RradSPS_2567</name>
    <name evidence="9" type="ORF">SIL72_00465</name>
</gene>
<feature type="binding site" evidence="5">
    <location>
        <position position="156"/>
    </location>
    <ligand>
        <name>AMP</name>
        <dbReference type="ChEBI" id="CHEBI:456215"/>
    </ligand>
</feature>
<accession>A0A023X742</accession>
<dbReference type="EC" id="2.7.4.3" evidence="5 7"/>
<dbReference type="PANTHER" id="PTHR23359">
    <property type="entry name" value="NUCLEOTIDE KINASE"/>
    <property type="match status" value="1"/>
</dbReference>
<dbReference type="InterPro" id="IPR006259">
    <property type="entry name" value="Adenyl_kin_sub"/>
</dbReference>
<dbReference type="Proteomes" id="UP001281130">
    <property type="component" value="Unassembled WGS sequence"/>
</dbReference>
<dbReference type="AlphaFoldDB" id="A0A023X742"/>